<dbReference type="Gene3D" id="3.50.50.60">
    <property type="entry name" value="FAD/NAD(P)-binding domain"/>
    <property type="match status" value="1"/>
</dbReference>
<sequence>MRIAVVGGGIAGAMLAFRLRQESPRAELTVFTTAAAPDDATAASGGMVRGFETHADSCRLAAESLTELRGSAWLTRAGDYREVGSVYVLPPDEDPAGRLSVLEELLPGSARTEPAHRLAGTAGLRGLPAGVTAVVERLAGHLSPAGLRSSVLRRLAGSGVRIVPATVRRITRRAAVLLPDGSSRRYDMVVAAAGAWTPSLLPHSGGGLRTKRIQYGVYPLDVPGLGAFVDANSDLYGRPCGPGRFLLGQGTDDWDVVPGRVASEPALSDRVRAAARTLFGRPDDPLAPVRLVASFDCYAPDGGLRLRPVPETSQVFTFTGGSGGAAKTVLAASRLAARHLLGTPAPR</sequence>
<evidence type="ECO:0000259" key="2">
    <source>
        <dbReference type="Pfam" id="PF01266"/>
    </source>
</evidence>
<dbReference type="PANTHER" id="PTHR13847:SF287">
    <property type="entry name" value="FAD-DEPENDENT OXIDOREDUCTASE DOMAIN-CONTAINING PROTEIN 1"/>
    <property type="match status" value="1"/>
</dbReference>
<dbReference type="Pfam" id="PF01266">
    <property type="entry name" value="DAO"/>
    <property type="match status" value="1"/>
</dbReference>
<reference evidence="3 4" key="1">
    <citation type="submission" date="2024-09" db="EMBL/GenBank/DDBJ databases">
        <authorList>
            <person name="Sun Q."/>
            <person name="Mori K."/>
        </authorList>
    </citation>
    <scope>NUCLEOTIDE SEQUENCE [LARGE SCALE GENOMIC DNA]</scope>
    <source>
        <strain evidence="3 4">JCM 6917</strain>
    </source>
</reference>
<feature type="domain" description="FAD dependent oxidoreductase" evidence="2">
    <location>
        <begin position="2"/>
        <end position="338"/>
    </location>
</feature>
<evidence type="ECO:0000313" key="4">
    <source>
        <dbReference type="Proteomes" id="UP001589709"/>
    </source>
</evidence>
<proteinExistence type="predicted"/>
<dbReference type="InterPro" id="IPR036188">
    <property type="entry name" value="FAD/NAD-bd_sf"/>
</dbReference>
<dbReference type="SUPFAM" id="SSF51905">
    <property type="entry name" value="FAD/NAD(P)-binding domain"/>
    <property type="match status" value="1"/>
</dbReference>
<dbReference type="GO" id="GO:0016491">
    <property type="term" value="F:oxidoreductase activity"/>
    <property type="evidence" value="ECO:0007669"/>
    <property type="project" value="UniProtKB-KW"/>
</dbReference>
<gene>
    <name evidence="3" type="ORF">ACFF45_08355</name>
</gene>
<dbReference type="Proteomes" id="UP001589709">
    <property type="component" value="Unassembled WGS sequence"/>
</dbReference>
<organism evidence="3 4">
    <name type="scientific">Streptomyces cinereospinus</name>
    <dbReference type="NCBI Taxonomy" id="285561"/>
    <lineage>
        <taxon>Bacteria</taxon>
        <taxon>Bacillati</taxon>
        <taxon>Actinomycetota</taxon>
        <taxon>Actinomycetes</taxon>
        <taxon>Kitasatosporales</taxon>
        <taxon>Streptomycetaceae</taxon>
        <taxon>Streptomyces</taxon>
    </lineage>
</organism>
<dbReference type="EC" id="1.-.-.-" evidence="3"/>
<evidence type="ECO:0000256" key="1">
    <source>
        <dbReference type="ARBA" id="ARBA00023002"/>
    </source>
</evidence>
<dbReference type="InterPro" id="IPR006076">
    <property type="entry name" value="FAD-dep_OxRdtase"/>
</dbReference>
<protein>
    <submittedName>
        <fullName evidence="3">NAD(P)/FAD-dependent oxidoreductase</fullName>
        <ecNumber evidence="3">1.-.-.-</ecNumber>
    </submittedName>
</protein>
<dbReference type="Gene3D" id="3.30.9.10">
    <property type="entry name" value="D-Amino Acid Oxidase, subunit A, domain 2"/>
    <property type="match status" value="1"/>
</dbReference>
<accession>A0ABV5MXF8</accession>
<keyword evidence="1 3" id="KW-0560">Oxidoreductase</keyword>
<name>A0ABV5MXF8_9ACTN</name>
<dbReference type="EMBL" id="JBHMCY010000011">
    <property type="protein sequence ID" value="MFB9462724.1"/>
    <property type="molecule type" value="Genomic_DNA"/>
</dbReference>
<dbReference type="RefSeq" id="WP_381344016.1">
    <property type="nucleotide sequence ID" value="NZ_JBHMCY010000011.1"/>
</dbReference>
<dbReference type="PANTHER" id="PTHR13847">
    <property type="entry name" value="SARCOSINE DEHYDROGENASE-RELATED"/>
    <property type="match status" value="1"/>
</dbReference>
<keyword evidence="4" id="KW-1185">Reference proteome</keyword>
<evidence type="ECO:0000313" key="3">
    <source>
        <dbReference type="EMBL" id="MFB9462724.1"/>
    </source>
</evidence>
<comment type="caution">
    <text evidence="3">The sequence shown here is derived from an EMBL/GenBank/DDBJ whole genome shotgun (WGS) entry which is preliminary data.</text>
</comment>